<evidence type="ECO:0000259" key="2">
    <source>
        <dbReference type="Pfam" id="PF00534"/>
    </source>
</evidence>
<comment type="caution">
    <text evidence="3">The sequence shown here is derived from an EMBL/GenBank/DDBJ whole genome shotgun (WGS) entry which is preliminary data.</text>
</comment>
<organism evidence="3 4">
    <name type="scientific">Amycolatopsis acidicola</name>
    <dbReference type="NCBI Taxonomy" id="2596893"/>
    <lineage>
        <taxon>Bacteria</taxon>
        <taxon>Bacillati</taxon>
        <taxon>Actinomycetota</taxon>
        <taxon>Actinomycetes</taxon>
        <taxon>Pseudonocardiales</taxon>
        <taxon>Pseudonocardiaceae</taxon>
        <taxon>Amycolatopsis</taxon>
    </lineage>
</organism>
<dbReference type="RefSeq" id="WP_144757902.1">
    <property type="nucleotide sequence ID" value="NZ_VMNW02000017.1"/>
</dbReference>
<dbReference type="InterPro" id="IPR001296">
    <property type="entry name" value="Glyco_trans_1"/>
</dbReference>
<reference evidence="3" key="1">
    <citation type="submission" date="2019-09" db="EMBL/GenBank/DDBJ databases">
        <authorList>
            <person name="Teo W.F.A."/>
            <person name="Duangmal K."/>
        </authorList>
    </citation>
    <scope>NUCLEOTIDE SEQUENCE [LARGE SCALE GENOMIC DNA]</scope>
    <source>
        <strain evidence="3">K81G1</strain>
    </source>
</reference>
<sequence length="355" mass="37379">MGPLHVALVVDSGTFGAAELYTTRLLRHLPGWVRRSLVVNQEVAGPFLREFGPVMDVKVVPLAKHASWAPEAGAALADLAPDVVQVNLADPASNLALVRAAESVAPTVATLHGGGATDTFLPDAWQAYRNLAGAVAPTNTLVGLLKKLGVRNARRILPGVEIPDEPVPPRRRTPVVLGAIAPLVLEDGLDLLVRAVAQLRRRGRPIQLLLAGSGPDRAALIERTRGLPVRLLGPLPDSSKLLRRLDIFCEPDRWEALPYPLLEALAHGLPAVTTAIGSTMEVLAGAATIVPSGDADALTATLERLVLDDKLRAKLAPAARAVARREFDVRVNAARTAEVLVESSVDGAAIGSGDG</sequence>
<keyword evidence="4" id="KW-1185">Reference proteome</keyword>
<dbReference type="AlphaFoldDB" id="A0A5N0V7Z3"/>
<gene>
    <name evidence="3" type="ORF">FPZ12_014500</name>
</gene>
<dbReference type="Pfam" id="PF00534">
    <property type="entry name" value="Glycos_transf_1"/>
    <property type="match status" value="1"/>
</dbReference>
<dbReference type="Gene3D" id="3.40.50.2000">
    <property type="entry name" value="Glycogen Phosphorylase B"/>
    <property type="match status" value="2"/>
</dbReference>
<evidence type="ECO:0000256" key="1">
    <source>
        <dbReference type="ARBA" id="ARBA00022679"/>
    </source>
</evidence>
<name>A0A5N0V7Z3_9PSEU</name>
<keyword evidence="1" id="KW-0808">Transferase</keyword>
<dbReference type="PANTHER" id="PTHR45947">
    <property type="entry name" value="SULFOQUINOVOSYL TRANSFERASE SQD2"/>
    <property type="match status" value="1"/>
</dbReference>
<dbReference type="PANTHER" id="PTHR45947:SF14">
    <property type="entry name" value="SLL1723 PROTEIN"/>
    <property type="match status" value="1"/>
</dbReference>
<dbReference type="Proteomes" id="UP000319769">
    <property type="component" value="Unassembled WGS sequence"/>
</dbReference>
<dbReference type="OrthoDB" id="5186561at2"/>
<dbReference type="SUPFAM" id="SSF53756">
    <property type="entry name" value="UDP-Glycosyltransferase/glycogen phosphorylase"/>
    <property type="match status" value="1"/>
</dbReference>
<protein>
    <submittedName>
        <fullName evidence="3">Glycosyltransferase family 4 protein</fullName>
    </submittedName>
</protein>
<dbReference type="EMBL" id="VMNW02000017">
    <property type="protein sequence ID" value="KAA9161353.1"/>
    <property type="molecule type" value="Genomic_DNA"/>
</dbReference>
<dbReference type="CDD" id="cd03801">
    <property type="entry name" value="GT4_PimA-like"/>
    <property type="match status" value="1"/>
</dbReference>
<dbReference type="InterPro" id="IPR050194">
    <property type="entry name" value="Glycosyltransferase_grp1"/>
</dbReference>
<evidence type="ECO:0000313" key="4">
    <source>
        <dbReference type="Proteomes" id="UP000319769"/>
    </source>
</evidence>
<evidence type="ECO:0000313" key="3">
    <source>
        <dbReference type="EMBL" id="KAA9161353.1"/>
    </source>
</evidence>
<accession>A0A5N0V7Z3</accession>
<dbReference type="GO" id="GO:0016757">
    <property type="term" value="F:glycosyltransferase activity"/>
    <property type="evidence" value="ECO:0007669"/>
    <property type="project" value="InterPro"/>
</dbReference>
<feature type="domain" description="Glycosyl transferase family 1" evidence="2">
    <location>
        <begin position="173"/>
        <end position="321"/>
    </location>
</feature>
<proteinExistence type="predicted"/>